<reference evidence="1 2" key="1">
    <citation type="submission" date="2021-06" db="EMBL/GenBank/DDBJ databases">
        <title>Caerostris extrusa draft genome.</title>
        <authorList>
            <person name="Kono N."/>
            <person name="Arakawa K."/>
        </authorList>
    </citation>
    <scope>NUCLEOTIDE SEQUENCE [LARGE SCALE GENOMIC DNA]</scope>
</reference>
<gene>
    <name evidence="1" type="ORF">CEXT_84251</name>
</gene>
<evidence type="ECO:0000313" key="2">
    <source>
        <dbReference type="Proteomes" id="UP001054945"/>
    </source>
</evidence>
<protein>
    <submittedName>
        <fullName evidence="1">Uncharacterized protein</fullName>
    </submittedName>
</protein>
<sequence>MSGHGITKILKLNDYSVIGCERIDHLGGVCSDFETMLSATGKTVWIRTDSPNLYQIPNPIAGPNDCLPFPPPIRTL</sequence>
<organism evidence="1 2">
    <name type="scientific">Caerostris extrusa</name>
    <name type="common">Bark spider</name>
    <name type="synonym">Caerostris bankana</name>
    <dbReference type="NCBI Taxonomy" id="172846"/>
    <lineage>
        <taxon>Eukaryota</taxon>
        <taxon>Metazoa</taxon>
        <taxon>Ecdysozoa</taxon>
        <taxon>Arthropoda</taxon>
        <taxon>Chelicerata</taxon>
        <taxon>Arachnida</taxon>
        <taxon>Araneae</taxon>
        <taxon>Araneomorphae</taxon>
        <taxon>Entelegynae</taxon>
        <taxon>Araneoidea</taxon>
        <taxon>Araneidae</taxon>
        <taxon>Caerostris</taxon>
    </lineage>
</organism>
<dbReference type="Proteomes" id="UP001054945">
    <property type="component" value="Unassembled WGS sequence"/>
</dbReference>
<comment type="caution">
    <text evidence="1">The sequence shown here is derived from an EMBL/GenBank/DDBJ whole genome shotgun (WGS) entry which is preliminary data.</text>
</comment>
<evidence type="ECO:0000313" key="1">
    <source>
        <dbReference type="EMBL" id="GIX75312.1"/>
    </source>
</evidence>
<dbReference type="EMBL" id="BPLR01020157">
    <property type="protein sequence ID" value="GIX75312.1"/>
    <property type="molecule type" value="Genomic_DNA"/>
</dbReference>
<keyword evidence="2" id="KW-1185">Reference proteome</keyword>
<dbReference type="AlphaFoldDB" id="A0AAV4MVA7"/>
<accession>A0AAV4MVA7</accession>
<proteinExistence type="predicted"/>
<name>A0AAV4MVA7_CAEEX</name>